<reference evidence="2 3" key="1">
    <citation type="journal article" date="2020" name="ISME J.">
        <title>Uncovering the hidden diversity of litter-decomposition mechanisms in mushroom-forming fungi.</title>
        <authorList>
            <person name="Floudas D."/>
            <person name="Bentzer J."/>
            <person name="Ahren D."/>
            <person name="Johansson T."/>
            <person name="Persson P."/>
            <person name="Tunlid A."/>
        </authorList>
    </citation>
    <scope>NUCLEOTIDE SEQUENCE [LARGE SCALE GENOMIC DNA]</scope>
    <source>
        <strain evidence="2 3">CBS 661.87</strain>
    </source>
</reference>
<comment type="caution">
    <text evidence="2">The sequence shown here is derived from an EMBL/GenBank/DDBJ whole genome shotgun (WGS) entry which is preliminary data.</text>
</comment>
<feature type="compositionally biased region" description="Pro residues" evidence="1">
    <location>
        <begin position="30"/>
        <end position="39"/>
    </location>
</feature>
<dbReference type="Proteomes" id="UP000565441">
    <property type="component" value="Unassembled WGS sequence"/>
</dbReference>
<dbReference type="EMBL" id="JAACJP010000063">
    <property type="protein sequence ID" value="KAF5367877.1"/>
    <property type="molecule type" value="Genomic_DNA"/>
</dbReference>
<sequence>MVRLVSAADLSLLFDSIHYTPRPRALLSSPPTPIHPTPAPEHTHTYLPPPSPPSFPGPEPPPPPHSVASDCPSITVTRHRHLPSSPRPITARDPRTLTHAHTQNLATARGPTPRTTIYLLHPRIFISILYLLVIRSPPIPLPRPPSSPLPFLPPHLSNASRHIDIYIYTHDHDHDYDLKLEAPGSPPPGDDPWLPRRSEMQDAKRNAKRKAKCEDRAGCQ</sequence>
<gene>
    <name evidence="2" type="ORF">D9615_010486</name>
</gene>
<evidence type="ECO:0000313" key="3">
    <source>
        <dbReference type="Proteomes" id="UP000565441"/>
    </source>
</evidence>
<accession>A0A8H5GMZ0</accession>
<protein>
    <submittedName>
        <fullName evidence="2">Uncharacterized protein</fullName>
    </submittedName>
</protein>
<evidence type="ECO:0000313" key="2">
    <source>
        <dbReference type="EMBL" id="KAF5367877.1"/>
    </source>
</evidence>
<organism evidence="2 3">
    <name type="scientific">Tricholomella constricta</name>
    <dbReference type="NCBI Taxonomy" id="117010"/>
    <lineage>
        <taxon>Eukaryota</taxon>
        <taxon>Fungi</taxon>
        <taxon>Dikarya</taxon>
        <taxon>Basidiomycota</taxon>
        <taxon>Agaricomycotina</taxon>
        <taxon>Agaricomycetes</taxon>
        <taxon>Agaricomycetidae</taxon>
        <taxon>Agaricales</taxon>
        <taxon>Tricholomatineae</taxon>
        <taxon>Lyophyllaceae</taxon>
        <taxon>Tricholomella</taxon>
    </lineage>
</organism>
<feature type="region of interest" description="Disordered" evidence="1">
    <location>
        <begin position="22"/>
        <end position="71"/>
    </location>
</feature>
<proteinExistence type="predicted"/>
<feature type="compositionally biased region" description="Basic and acidic residues" evidence="1">
    <location>
        <begin position="193"/>
        <end position="205"/>
    </location>
</feature>
<keyword evidence="3" id="KW-1185">Reference proteome</keyword>
<evidence type="ECO:0000256" key="1">
    <source>
        <dbReference type="SAM" id="MobiDB-lite"/>
    </source>
</evidence>
<feature type="compositionally biased region" description="Pro residues" evidence="1">
    <location>
        <begin position="47"/>
        <end position="65"/>
    </location>
</feature>
<name>A0A8H5GMZ0_9AGAR</name>
<feature type="region of interest" description="Disordered" evidence="1">
    <location>
        <begin position="178"/>
        <end position="220"/>
    </location>
</feature>
<dbReference type="AlphaFoldDB" id="A0A8H5GMZ0"/>